<dbReference type="InterPro" id="IPR000182">
    <property type="entry name" value="GNAT_dom"/>
</dbReference>
<dbReference type="Gene3D" id="3.40.630.30">
    <property type="match status" value="1"/>
</dbReference>
<organism evidence="2 3">
    <name type="scientific">Caballeronia udeis</name>
    <dbReference type="NCBI Taxonomy" id="1232866"/>
    <lineage>
        <taxon>Bacteria</taxon>
        <taxon>Pseudomonadati</taxon>
        <taxon>Pseudomonadota</taxon>
        <taxon>Betaproteobacteria</taxon>
        <taxon>Burkholderiales</taxon>
        <taxon>Burkholderiaceae</taxon>
        <taxon>Caballeronia</taxon>
    </lineage>
</organism>
<dbReference type="RefSeq" id="WP_062089060.1">
    <property type="nucleotide sequence ID" value="NZ_FCOK02000034.1"/>
</dbReference>
<dbReference type="PROSITE" id="PS51186">
    <property type="entry name" value="GNAT"/>
    <property type="match status" value="1"/>
</dbReference>
<evidence type="ECO:0000313" key="2">
    <source>
        <dbReference type="EMBL" id="SAL46933.1"/>
    </source>
</evidence>
<reference evidence="2 3" key="1">
    <citation type="submission" date="2016-01" db="EMBL/GenBank/DDBJ databases">
        <authorList>
            <person name="Oliw E.H."/>
        </authorList>
    </citation>
    <scope>NUCLEOTIDE SEQUENCE [LARGE SCALE GENOMIC DNA]</scope>
    <source>
        <strain evidence="2">LMG 27134</strain>
    </source>
</reference>
<gene>
    <name evidence="2" type="ORF">AWB69_04729</name>
</gene>
<feature type="domain" description="N-acetyltransferase" evidence="1">
    <location>
        <begin position="13"/>
        <end position="176"/>
    </location>
</feature>
<dbReference type="GO" id="GO:0016747">
    <property type="term" value="F:acyltransferase activity, transferring groups other than amino-acyl groups"/>
    <property type="evidence" value="ECO:0007669"/>
    <property type="project" value="InterPro"/>
</dbReference>
<dbReference type="Pfam" id="PF13302">
    <property type="entry name" value="Acetyltransf_3"/>
    <property type="match status" value="1"/>
</dbReference>
<dbReference type="AlphaFoldDB" id="A0A158HS33"/>
<dbReference type="PANTHER" id="PTHR43792">
    <property type="entry name" value="GNAT FAMILY, PUTATIVE (AFU_ORTHOLOGUE AFUA_3G00765)-RELATED-RELATED"/>
    <property type="match status" value="1"/>
</dbReference>
<evidence type="ECO:0000259" key="1">
    <source>
        <dbReference type="PROSITE" id="PS51186"/>
    </source>
</evidence>
<name>A0A158HS33_9BURK</name>
<dbReference type="EMBL" id="FCOK02000034">
    <property type="protein sequence ID" value="SAL46933.1"/>
    <property type="molecule type" value="Genomic_DNA"/>
</dbReference>
<keyword evidence="2" id="KW-0808">Transferase</keyword>
<dbReference type="InterPro" id="IPR051531">
    <property type="entry name" value="N-acetyltransferase"/>
</dbReference>
<accession>A0A158HS33</accession>
<protein>
    <submittedName>
        <fullName evidence="2">GCN5-related N-acetyltransferase</fullName>
    </submittedName>
</protein>
<proteinExistence type="predicted"/>
<dbReference type="InterPro" id="IPR016181">
    <property type="entry name" value="Acyl_CoA_acyltransferase"/>
</dbReference>
<dbReference type="OrthoDB" id="9801656at2"/>
<dbReference type="Proteomes" id="UP000054683">
    <property type="component" value="Unassembled WGS sequence"/>
</dbReference>
<sequence>MPHSTAALETDRLILRAPQRADFDDIYAMWSDLAVVRHVTGVAFTKEEAWARLLRSAGHWALMGFGYWVVSEKHSGKFIGEVGFGQYKRGIDPAFDQAPEIGWMLTSGSQGQGYGTEAVRAALQWADTRWPDDEIVCIISPENAPSLALARKCAFAPSRTTTYKGKPTVVFQREALSPKD</sequence>
<dbReference type="SUPFAM" id="SSF55729">
    <property type="entry name" value="Acyl-CoA N-acyltransferases (Nat)"/>
    <property type="match status" value="1"/>
</dbReference>
<evidence type="ECO:0000313" key="3">
    <source>
        <dbReference type="Proteomes" id="UP000054683"/>
    </source>
</evidence>
<dbReference type="PANTHER" id="PTHR43792:SF16">
    <property type="entry name" value="N-ACETYLTRANSFERASE DOMAIN-CONTAINING PROTEIN"/>
    <property type="match status" value="1"/>
</dbReference>